<accession>A0ABZ1WB44</accession>
<dbReference type="InterPro" id="IPR000871">
    <property type="entry name" value="Beta-lactam_class-A"/>
</dbReference>
<evidence type="ECO:0000313" key="3">
    <source>
        <dbReference type="Proteomes" id="UP001432014"/>
    </source>
</evidence>
<dbReference type="InterPro" id="IPR045155">
    <property type="entry name" value="Beta-lactam_cat"/>
</dbReference>
<gene>
    <name evidence="2" type="ORF">OG469_22500</name>
</gene>
<keyword evidence="2" id="KW-0378">Hydrolase</keyword>
<dbReference type="SUPFAM" id="SSF56601">
    <property type="entry name" value="beta-lactamase/transpeptidase-like"/>
    <property type="match status" value="1"/>
</dbReference>
<organism evidence="2 3">
    <name type="scientific">Kitasatospora herbaricolor</name>
    <dbReference type="NCBI Taxonomy" id="68217"/>
    <lineage>
        <taxon>Bacteria</taxon>
        <taxon>Bacillati</taxon>
        <taxon>Actinomycetota</taxon>
        <taxon>Actinomycetes</taxon>
        <taxon>Kitasatosporales</taxon>
        <taxon>Streptomycetaceae</taxon>
        <taxon>Kitasatospora</taxon>
    </lineage>
</organism>
<dbReference type="Gene3D" id="3.40.710.10">
    <property type="entry name" value="DD-peptidase/beta-lactamase superfamily"/>
    <property type="match status" value="1"/>
</dbReference>
<dbReference type="EMBL" id="CP108482">
    <property type="protein sequence ID" value="WUS58033.1"/>
    <property type="molecule type" value="Genomic_DNA"/>
</dbReference>
<feature type="domain" description="Beta-lactamase class A catalytic" evidence="1">
    <location>
        <begin position="30"/>
        <end position="235"/>
    </location>
</feature>
<dbReference type="PANTHER" id="PTHR35333">
    <property type="entry name" value="BETA-LACTAMASE"/>
    <property type="match status" value="1"/>
</dbReference>
<proteinExistence type="predicted"/>
<protein>
    <submittedName>
        <fullName evidence="2">Class A beta-lactamase-related serine hydrolase</fullName>
    </submittedName>
</protein>
<evidence type="ECO:0000313" key="2">
    <source>
        <dbReference type="EMBL" id="WUS58033.1"/>
    </source>
</evidence>
<dbReference type="Proteomes" id="UP001432014">
    <property type="component" value="Chromosome"/>
</dbReference>
<dbReference type="InterPro" id="IPR012338">
    <property type="entry name" value="Beta-lactam/transpept-like"/>
</dbReference>
<reference evidence="2 3" key="1">
    <citation type="submission" date="2022-10" db="EMBL/GenBank/DDBJ databases">
        <title>The complete genomes of actinobacterial strains from the NBC collection.</title>
        <authorList>
            <person name="Joergensen T.S."/>
            <person name="Alvarez Arevalo M."/>
            <person name="Sterndorff E.B."/>
            <person name="Faurdal D."/>
            <person name="Vuksanovic O."/>
            <person name="Mourched A.-S."/>
            <person name="Charusanti P."/>
            <person name="Shaw S."/>
            <person name="Blin K."/>
            <person name="Weber T."/>
        </authorList>
    </citation>
    <scope>NUCLEOTIDE SEQUENCE [LARGE SCALE GENOMIC DNA]</scope>
    <source>
        <strain evidence="2 3">NBC_01247</strain>
    </source>
</reference>
<dbReference type="PANTHER" id="PTHR35333:SF3">
    <property type="entry name" value="BETA-LACTAMASE-TYPE TRANSPEPTIDASE FOLD CONTAINING PROTEIN"/>
    <property type="match status" value="1"/>
</dbReference>
<dbReference type="GO" id="GO:0016787">
    <property type="term" value="F:hydrolase activity"/>
    <property type="evidence" value="ECO:0007669"/>
    <property type="project" value="UniProtKB-KW"/>
</dbReference>
<name>A0ABZ1WB44_9ACTN</name>
<keyword evidence="3" id="KW-1185">Reference proteome</keyword>
<dbReference type="RefSeq" id="WP_329496026.1">
    <property type="nucleotide sequence ID" value="NZ_CP108460.1"/>
</dbReference>
<dbReference type="Pfam" id="PF13354">
    <property type="entry name" value="Beta-lactamase2"/>
    <property type="match status" value="1"/>
</dbReference>
<sequence>MGDVVEIRASVAAQVAGFVDAGGGVGERSVLVKTLGHPEFTVGHQMDKVLPAASLAKMILGVALFEAGGRGDLDLDERVRVGDLGRTMYPSVLQAMDSETALTVRELCGFSLITSDNPAAEYVRALLGQERIDAVIKDLRLDSTSFPAGFSEPELGPLGRANVTTAEDTLRLIEHIDRTARLEPLRHYLVNYLRNDRIPSRLDDDVQVWHKTGSLRGVINDAGVVLHPAVPIVLIFLTDGQADNVRTAQEIGEVSERIVRTVAAGAAH</sequence>
<evidence type="ECO:0000259" key="1">
    <source>
        <dbReference type="Pfam" id="PF13354"/>
    </source>
</evidence>